<proteinExistence type="predicted"/>
<dbReference type="RefSeq" id="WP_162445632.1">
    <property type="nucleotide sequence ID" value="NZ_CP048222.1"/>
</dbReference>
<dbReference type="AlphaFoldDB" id="A0A6C0GNY6"/>
<organism evidence="1 2">
    <name type="scientific">Rhodocytophaga rosea</name>
    <dbReference type="NCBI Taxonomy" id="2704465"/>
    <lineage>
        <taxon>Bacteria</taxon>
        <taxon>Pseudomonadati</taxon>
        <taxon>Bacteroidota</taxon>
        <taxon>Cytophagia</taxon>
        <taxon>Cytophagales</taxon>
        <taxon>Rhodocytophagaceae</taxon>
        <taxon>Rhodocytophaga</taxon>
    </lineage>
</organism>
<evidence type="ECO:0000313" key="2">
    <source>
        <dbReference type="Proteomes" id="UP000480178"/>
    </source>
</evidence>
<reference evidence="1 2" key="1">
    <citation type="submission" date="2020-01" db="EMBL/GenBank/DDBJ databases">
        <authorList>
            <person name="Kim M.K."/>
        </authorList>
    </citation>
    <scope>NUCLEOTIDE SEQUENCE [LARGE SCALE GENOMIC DNA]</scope>
    <source>
        <strain evidence="1 2">172606-1</strain>
    </source>
</reference>
<keyword evidence="2" id="KW-1185">Reference proteome</keyword>
<sequence length="124" mass="14354">MKKKISYCLLGVLLFAGLYVWLRVSFGLFTPYNSWTARQDLKKGKVQYIAIGLPVMPQVRNQVAQQYEFEYNYVGCVVTTELLNGSEYYNQEVKAYLEKKYGEGMWENIKRKCDSLIAANAIDK</sequence>
<gene>
    <name evidence="1" type="ORF">GXP67_24855</name>
</gene>
<evidence type="ECO:0000313" key="1">
    <source>
        <dbReference type="EMBL" id="QHT69647.1"/>
    </source>
</evidence>
<protein>
    <submittedName>
        <fullName evidence="1">Uncharacterized protein</fullName>
    </submittedName>
</protein>
<dbReference type="KEGG" id="rhoz:GXP67_24855"/>
<dbReference type="Proteomes" id="UP000480178">
    <property type="component" value="Chromosome"/>
</dbReference>
<dbReference type="EMBL" id="CP048222">
    <property type="protein sequence ID" value="QHT69647.1"/>
    <property type="molecule type" value="Genomic_DNA"/>
</dbReference>
<name>A0A6C0GNY6_9BACT</name>
<accession>A0A6C0GNY6</accession>